<feature type="region of interest" description="Disordered" evidence="3">
    <location>
        <begin position="288"/>
        <end position="357"/>
    </location>
</feature>
<evidence type="ECO:0000313" key="5">
    <source>
        <dbReference type="Proteomes" id="UP000295023"/>
    </source>
</evidence>
<dbReference type="InterPro" id="IPR011049">
    <property type="entry name" value="Serralysin-like_metalloprot_C"/>
</dbReference>
<dbReference type="Proteomes" id="UP000295023">
    <property type="component" value="Unassembled WGS sequence"/>
</dbReference>
<dbReference type="InterPro" id="IPR001343">
    <property type="entry name" value="Hemolysn_Ca-bd"/>
</dbReference>
<dbReference type="PANTHER" id="PTHR38340">
    <property type="entry name" value="S-LAYER PROTEIN"/>
    <property type="match status" value="1"/>
</dbReference>
<dbReference type="GO" id="GO:0005576">
    <property type="term" value="C:extracellular region"/>
    <property type="evidence" value="ECO:0007669"/>
    <property type="project" value="UniProtKB-SubCell"/>
</dbReference>
<evidence type="ECO:0000256" key="2">
    <source>
        <dbReference type="ARBA" id="ARBA00022525"/>
    </source>
</evidence>
<gene>
    <name evidence="4" type="ORF">EXY23_21010</name>
</gene>
<dbReference type="PANTHER" id="PTHR38340:SF1">
    <property type="entry name" value="S-LAYER PROTEIN"/>
    <property type="match status" value="1"/>
</dbReference>
<dbReference type="InterPro" id="IPR050557">
    <property type="entry name" value="RTX_toxin/Mannuronan_C5-epim"/>
</dbReference>
<dbReference type="GO" id="GO:0005509">
    <property type="term" value="F:calcium ion binding"/>
    <property type="evidence" value="ECO:0007669"/>
    <property type="project" value="InterPro"/>
</dbReference>
<feature type="compositionally biased region" description="Basic and acidic residues" evidence="3">
    <location>
        <begin position="288"/>
        <end position="298"/>
    </location>
</feature>
<dbReference type="PROSITE" id="PS00330">
    <property type="entry name" value="HEMOLYSIN_CALCIUM"/>
    <property type="match status" value="6"/>
</dbReference>
<feature type="region of interest" description="Disordered" evidence="3">
    <location>
        <begin position="205"/>
        <end position="249"/>
    </location>
</feature>
<proteinExistence type="predicted"/>
<dbReference type="OrthoDB" id="7234196at2"/>
<reference evidence="4 5" key="1">
    <citation type="submission" date="2019-03" db="EMBL/GenBank/DDBJ databases">
        <title>Paracraurococcus aquatilis NE82 genome sequence.</title>
        <authorList>
            <person name="Zhao Y."/>
            <person name="Du Z."/>
        </authorList>
    </citation>
    <scope>NUCLEOTIDE SEQUENCE [LARGE SCALE GENOMIC DNA]</scope>
    <source>
        <strain evidence="4 5">NE82</strain>
    </source>
</reference>
<evidence type="ECO:0000256" key="3">
    <source>
        <dbReference type="SAM" id="MobiDB-lite"/>
    </source>
</evidence>
<comment type="subcellular location">
    <subcellularLocation>
        <location evidence="1">Secreted</location>
    </subcellularLocation>
</comment>
<keyword evidence="2" id="KW-0964">Secreted</keyword>
<keyword evidence="5" id="KW-1185">Reference proteome</keyword>
<sequence length="471" mass="48393">MRNDRTISEAGQEQASAAFTGMPDHQLAIGGPGTDQFGGTDAADHYWGLAGADALGGGAEGDVLTGGEGPDLLSGGPGMDHLHGGAGNDTLYGGADSDALMGGPGNDYLDEGPGHSSMDGEEGNDTLVGGLGPDAFIVRPGSGDDVIRDFTAGPGVGDHLALQDIRWGDLTVTDTDGGVKVSWDNGSVLLEGVQKAELSQDDFMFFNQPDLPPAARAPEGPTEERPSPSEDGPSITGALPPVDTGVVPADGEHARTLSFDSYAAIIGTDDAEQLRGSSAWDQIFGRAGDDRLSGREGDDVLDGGAGNDWLRGGAGPDQLEGGPGNDHLIGNAENDELMGGPGNDWLAEGPGHGMLEGGPGNDILLGGSGSDAFMVSPDSGDDVVLDFRATGLAQGLFDHIAFRDIEASDVTVQDMKLGAEVAWDVDHDGTNDGSVLLLGVAKDELRQSDFMFETPQFVDGISDVGSWYIFS</sequence>
<dbReference type="RefSeq" id="WP_132294224.1">
    <property type="nucleotide sequence ID" value="NZ_SKBM01000025.1"/>
</dbReference>
<evidence type="ECO:0000313" key="4">
    <source>
        <dbReference type="EMBL" id="TCZ55808.1"/>
    </source>
</evidence>
<comment type="caution">
    <text evidence="4">The sequence shown here is derived from an EMBL/GenBank/DDBJ whole genome shotgun (WGS) entry which is preliminary data.</text>
</comment>
<dbReference type="PRINTS" id="PR00313">
    <property type="entry name" value="CABNDNGRPT"/>
</dbReference>
<evidence type="ECO:0000256" key="1">
    <source>
        <dbReference type="ARBA" id="ARBA00004613"/>
    </source>
</evidence>
<name>A0A4V2WJT4_9PROT</name>
<protein>
    <submittedName>
        <fullName evidence="4">Calcium-binding protein</fullName>
    </submittedName>
</protein>
<organism evidence="4 5">
    <name type="scientific">Roseicella aquatilis</name>
    <dbReference type="NCBI Taxonomy" id="2527868"/>
    <lineage>
        <taxon>Bacteria</taxon>
        <taxon>Pseudomonadati</taxon>
        <taxon>Pseudomonadota</taxon>
        <taxon>Alphaproteobacteria</taxon>
        <taxon>Acetobacterales</taxon>
        <taxon>Roseomonadaceae</taxon>
        <taxon>Roseicella</taxon>
    </lineage>
</organism>
<accession>A0A4V2WJT4</accession>
<dbReference type="EMBL" id="SKBM01000025">
    <property type="protein sequence ID" value="TCZ55808.1"/>
    <property type="molecule type" value="Genomic_DNA"/>
</dbReference>
<dbReference type="AlphaFoldDB" id="A0A4V2WJT4"/>
<dbReference type="Gene3D" id="2.150.10.10">
    <property type="entry name" value="Serralysin-like metalloprotease, C-terminal"/>
    <property type="match status" value="4"/>
</dbReference>
<dbReference type="Pfam" id="PF00353">
    <property type="entry name" value="HemolysinCabind"/>
    <property type="match status" value="6"/>
</dbReference>
<dbReference type="SUPFAM" id="SSF51120">
    <property type="entry name" value="beta-Roll"/>
    <property type="match status" value="3"/>
</dbReference>
<dbReference type="InterPro" id="IPR018511">
    <property type="entry name" value="Hemolysin-typ_Ca-bd_CS"/>
</dbReference>